<dbReference type="EMBL" id="OBEA01000001">
    <property type="protein sequence ID" value="SNY41445.1"/>
    <property type="molecule type" value="Genomic_DNA"/>
</dbReference>
<dbReference type="PANTHER" id="PTHR43297:SF2">
    <property type="entry name" value="DIPEPTIDE TRANSPORT ATP-BINDING PROTEIN DPPD"/>
    <property type="match status" value="1"/>
</dbReference>
<dbReference type="InterPro" id="IPR050388">
    <property type="entry name" value="ABC_Ni/Peptide_Import"/>
</dbReference>
<evidence type="ECO:0000256" key="5">
    <source>
        <dbReference type="ARBA" id="ARBA00022741"/>
    </source>
</evidence>
<dbReference type="InterPro" id="IPR013563">
    <property type="entry name" value="Oligopep_ABC_C"/>
</dbReference>
<dbReference type="Pfam" id="PF08352">
    <property type="entry name" value="oligo_HPY"/>
    <property type="match status" value="1"/>
</dbReference>
<dbReference type="GO" id="GO:0015833">
    <property type="term" value="P:peptide transport"/>
    <property type="evidence" value="ECO:0007669"/>
    <property type="project" value="InterPro"/>
</dbReference>
<dbReference type="Proteomes" id="UP000231702">
    <property type="component" value="Unassembled WGS sequence"/>
</dbReference>
<dbReference type="Proteomes" id="UP000231655">
    <property type="component" value="Unassembled WGS sequence"/>
</dbReference>
<dbReference type="GO" id="GO:0055085">
    <property type="term" value="P:transmembrane transport"/>
    <property type="evidence" value="ECO:0007669"/>
    <property type="project" value="UniProtKB-ARBA"/>
</dbReference>
<evidence type="ECO:0000256" key="8">
    <source>
        <dbReference type="SAM" id="Phobius"/>
    </source>
</evidence>
<evidence type="ECO:0000256" key="2">
    <source>
        <dbReference type="ARBA" id="ARBA00005417"/>
    </source>
</evidence>
<evidence type="ECO:0000313" key="13">
    <source>
        <dbReference type="Proteomes" id="UP000231702"/>
    </source>
</evidence>
<dbReference type="SUPFAM" id="SSF52540">
    <property type="entry name" value="P-loop containing nucleoside triphosphate hydrolases"/>
    <property type="match status" value="2"/>
</dbReference>
<name>A0A285I0F2_9RHOB</name>
<dbReference type="EMBL" id="PGTD01000013">
    <property type="protein sequence ID" value="PJE30278.1"/>
    <property type="molecule type" value="Genomic_DNA"/>
</dbReference>
<dbReference type="InterPro" id="IPR027417">
    <property type="entry name" value="P-loop_NTPase"/>
</dbReference>
<keyword evidence="3" id="KW-0813">Transport</keyword>
<dbReference type="CDD" id="cd03257">
    <property type="entry name" value="ABC_NikE_OppD_transporters"/>
    <property type="match status" value="2"/>
</dbReference>
<reference evidence="11 12" key="1">
    <citation type="submission" date="2017-09" db="EMBL/GenBank/DDBJ databases">
        <authorList>
            <person name="Ehlers B."/>
            <person name="Leendertz F.H."/>
        </authorList>
    </citation>
    <scope>NUCLEOTIDE SEQUENCE [LARGE SCALE GENOMIC DNA]</scope>
    <source>
        <strain evidence="11 12">CGMCC 1.12662</strain>
    </source>
</reference>
<evidence type="ECO:0000259" key="9">
    <source>
        <dbReference type="PROSITE" id="PS50893"/>
    </source>
</evidence>
<dbReference type="RefSeq" id="WP_097144611.1">
    <property type="nucleotide sequence ID" value="NZ_OBEA01000001.1"/>
</dbReference>
<dbReference type="Gene3D" id="3.40.50.300">
    <property type="entry name" value="P-loop containing nucleotide triphosphate hydrolases"/>
    <property type="match status" value="3"/>
</dbReference>
<dbReference type="SMART" id="SM00382">
    <property type="entry name" value="AAA"/>
    <property type="match status" value="2"/>
</dbReference>
<keyword evidence="8" id="KW-0812">Transmembrane</keyword>
<dbReference type="FunFam" id="3.40.50.300:FF:000016">
    <property type="entry name" value="Oligopeptide ABC transporter ATP-binding component"/>
    <property type="match status" value="1"/>
</dbReference>
<dbReference type="PROSITE" id="PS50893">
    <property type="entry name" value="ABC_TRANSPORTER_2"/>
    <property type="match status" value="2"/>
</dbReference>
<keyword evidence="8" id="KW-1133">Transmembrane helix</keyword>
<evidence type="ECO:0000313" key="10">
    <source>
        <dbReference type="EMBL" id="PJE30278.1"/>
    </source>
</evidence>
<dbReference type="GO" id="GO:0005886">
    <property type="term" value="C:plasma membrane"/>
    <property type="evidence" value="ECO:0007669"/>
    <property type="project" value="UniProtKB-SubCell"/>
</dbReference>
<dbReference type="GO" id="GO:0005524">
    <property type="term" value="F:ATP binding"/>
    <property type="evidence" value="ECO:0007669"/>
    <property type="project" value="UniProtKB-KW"/>
</dbReference>
<comment type="subcellular location">
    <subcellularLocation>
        <location evidence="1">Cell inner membrane</location>
        <topology evidence="1">Peripheral membrane protein</topology>
    </subcellularLocation>
</comment>
<proteinExistence type="inferred from homology"/>
<evidence type="ECO:0000256" key="4">
    <source>
        <dbReference type="ARBA" id="ARBA00022475"/>
    </source>
</evidence>
<feature type="domain" description="ABC transporter" evidence="9">
    <location>
        <begin position="4"/>
        <end position="344"/>
    </location>
</feature>
<feature type="transmembrane region" description="Helical" evidence="8">
    <location>
        <begin position="183"/>
        <end position="204"/>
    </location>
</feature>
<evidence type="ECO:0000256" key="1">
    <source>
        <dbReference type="ARBA" id="ARBA00004417"/>
    </source>
</evidence>
<comment type="similarity">
    <text evidence="2">Belongs to the ABC transporter superfamily.</text>
</comment>
<keyword evidence="5" id="KW-0547">Nucleotide-binding</keyword>
<feature type="domain" description="ABC transporter" evidence="9">
    <location>
        <begin position="374"/>
        <end position="612"/>
    </location>
</feature>
<organism evidence="11 12">
    <name type="scientific">Pseudooceanicola antarcticus</name>
    <dbReference type="NCBI Taxonomy" id="1247613"/>
    <lineage>
        <taxon>Bacteria</taxon>
        <taxon>Pseudomonadati</taxon>
        <taxon>Pseudomonadota</taxon>
        <taxon>Alphaproteobacteria</taxon>
        <taxon>Rhodobacterales</taxon>
        <taxon>Paracoccaceae</taxon>
        <taxon>Pseudooceanicola</taxon>
    </lineage>
</organism>
<evidence type="ECO:0000256" key="3">
    <source>
        <dbReference type="ARBA" id="ARBA00022448"/>
    </source>
</evidence>
<dbReference type="NCBIfam" id="NF008453">
    <property type="entry name" value="PRK11308.1"/>
    <property type="match status" value="3"/>
</dbReference>
<evidence type="ECO:0000313" key="12">
    <source>
        <dbReference type="Proteomes" id="UP000231655"/>
    </source>
</evidence>
<dbReference type="AlphaFoldDB" id="A0A285I0F2"/>
<gene>
    <name evidence="10" type="ORF">CVM39_06075</name>
    <name evidence="11" type="ORF">SAMN06297129_0865</name>
</gene>
<protein>
    <submittedName>
        <fullName evidence="10">ABC transporter ATP-binding protein</fullName>
    </submittedName>
    <submittedName>
        <fullName evidence="11">ABC-type microcin C transport system, duplicated ATPase component YejF</fullName>
    </submittedName>
</protein>
<reference evidence="10 13" key="2">
    <citation type="journal article" date="2018" name="Int. J. Syst. Evol. Microbiol.">
        <title>Pseudooceanicola lipolyticus sp. nov., a marine alphaproteobacterium, reclassification of Oceanicola flagellatus as Pseudooceanicola flagellatus comb. nov. and emended description of the genus Pseudooceanicola.</title>
        <authorList>
            <person name="Huang M.-M."/>
            <person name="Guo L.-L."/>
            <person name="Wu Y.-H."/>
            <person name="Lai Q.-L."/>
            <person name="Shao Z.-Z."/>
            <person name="Wang C.-S."/>
            <person name="Wu M."/>
            <person name="Xu X.-W."/>
        </authorList>
    </citation>
    <scope>NUCLEOTIDE SEQUENCE [LARGE SCALE GENOMIC DNA]</scope>
    <source>
        <strain evidence="10 13">Ar-45</strain>
    </source>
</reference>
<feature type="transmembrane region" description="Helical" evidence="8">
    <location>
        <begin position="142"/>
        <end position="163"/>
    </location>
</feature>
<keyword evidence="6 10" id="KW-0067">ATP-binding</keyword>
<dbReference type="NCBIfam" id="NF007739">
    <property type="entry name" value="PRK10419.1"/>
    <property type="match status" value="3"/>
</dbReference>
<dbReference type="InterPro" id="IPR003593">
    <property type="entry name" value="AAA+_ATPase"/>
</dbReference>
<sequence length="618" mass="67757">MSMLQVSDLRVAFAQDGQKVEAVKGVSFHVERGETVALVGESGSGKSVSALSTVSLLGDNAEVSGSVTFEGQEMVGASAKRLRQLRGNEISFIFQEPMTSLNPLHTIEKQLAESMALHQGLAGRGWVKRWLEGWSRLKPAPVLVGLLAFFAFLAAYGAFMATAPDVPSFDFLGAFGIEAVQRLFRAVLWALGLTALLMLGKMVLNSRYSDWIMASETRERSLALLKQVGIRDAEERLTAYPHELSGGQRQRVMIAMALANSPQLLIADEPTTALDVTIQAQILELLAKLKDETGMGLLFITHDLGIVRRIADRVCVMKDGLIVEEGPTDRIFSDPQHFYTKMLLSAATVGQPEAPAGDAPAVLEAEKLRIWFPIQQGLMKRTVGHVRAVNDANLTLHAGETLGIVGESGSGKTTLALALMRLIGSEGVVRFEGQDIHALSTGELRSLRKDMQIVFQDPFGSLSPRMTAEQIISEGLTIHRTDDDRPVRQQVAEVMAEVGLDPAMMDRYPHEFSGGQRQRIAIARAMILRPKLVVLDEPTSALDMTVQVQIVDLLRKLQKKYGLAYLFISHDLKVVRAMSHRVMVMRHGDVIEEGAAEQIFEAPQAAYTKELFAAAMDH</sequence>
<keyword evidence="7 8" id="KW-0472">Membrane</keyword>
<keyword evidence="13" id="KW-1185">Reference proteome</keyword>
<dbReference type="PROSITE" id="PS00211">
    <property type="entry name" value="ABC_TRANSPORTER_1"/>
    <property type="match status" value="2"/>
</dbReference>
<evidence type="ECO:0000313" key="11">
    <source>
        <dbReference type="EMBL" id="SNY41445.1"/>
    </source>
</evidence>
<dbReference type="InterPro" id="IPR017871">
    <property type="entry name" value="ABC_transporter-like_CS"/>
</dbReference>
<accession>A0A285I0F2</accession>
<dbReference type="Pfam" id="PF00005">
    <property type="entry name" value="ABC_tran"/>
    <property type="match status" value="2"/>
</dbReference>
<dbReference type="PANTHER" id="PTHR43297">
    <property type="entry name" value="OLIGOPEPTIDE TRANSPORT ATP-BINDING PROTEIN APPD"/>
    <property type="match status" value="1"/>
</dbReference>
<dbReference type="GO" id="GO:0016887">
    <property type="term" value="F:ATP hydrolysis activity"/>
    <property type="evidence" value="ECO:0007669"/>
    <property type="project" value="InterPro"/>
</dbReference>
<evidence type="ECO:0000256" key="7">
    <source>
        <dbReference type="ARBA" id="ARBA00023136"/>
    </source>
</evidence>
<keyword evidence="4" id="KW-1003">Cell membrane</keyword>
<dbReference type="InterPro" id="IPR003439">
    <property type="entry name" value="ABC_transporter-like_ATP-bd"/>
</dbReference>
<dbReference type="OrthoDB" id="9802264at2"/>
<evidence type="ECO:0000256" key="6">
    <source>
        <dbReference type="ARBA" id="ARBA00022840"/>
    </source>
</evidence>